<reference evidence="2 3" key="1">
    <citation type="journal article" date="2012" name="PLoS Pathog.">
        <title>Diverse lifestyles and strategies of plant pathogenesis encoded in the genomes of eighteen Dothideomycetes fungi.</title>
        <authorList>
            <person name="Ohm R.A."/>
            <person name="Feau N."/>
            <person name="Henrissat B."/>
            <person name="Schoch C.L."/>
            <person name="Horwitz B.A."/>
            <person name="Barry K.W."/>
            <person name="Condon B.J."/>
            <person name="Copeland A.C."/>
            <person name="Dhillon B."/>
            <person name="Glaser F."/>
            <person name="Hesse C.N."/>
            <person name="Kosti I."/>
            <person name="LaButti K."/>
            <person name="Lindquist E.A."/>
            <person name="Lucas S."/>
            <person name="Salamov A.A."/>
            <person name="Bradshaw R.E."/>
            <person name="Ciuffetti L."/>
            <person name="Hamelin R.C."/>
            <person name="Kema G.H.J."/>
            <person name="Lawrence C."/>
            <person name="Scott J.A."/>
            <person name="Spatafora J.W."/>
            <person name="Turgeon B.G."/>
            <person name="de Wit P.J.G.M."/>
            <person name="Zhong S."/>
            <person name="Goodwin S.B."/>
            <person name="Grigoriev I.V."/>
        </authorList>
    </citation>
    <scope>NUCLEOTIDE SEQUENCE [LARGE SCALE GENOMIC DNA]</scope>
    <source>
        <strain evidence="3">C5 / ATCC 48332 / race O</strain>
    </source>
</reference>
<dbReference type="InterPro" id="IPR040976">
    <property type="entry name" value="Pkinase_fungal"/>
</dbReference>
<evidence type="ECO:0000313" key="2">
    <source>
        <dbReference type="EMBL" id="EMD85604.1"/>
    </source>
</evidence>
<reference evidence="3" key="2">
    <citation type="journal article" date="2013" name="PLoS Genet.">
        <title>Comparative genome structure, secondary metabolite, and effector coding capacity across Cochliobolus pathogens.</title>
        <authorList>
            <person name="Condon B.J."/>
            <person name="Leng Y."/>
            <person name="Wu D."/>
            <person name="Bushley K.E."/>
            <person name="Ohm R.A."/>
            <person name="Otillar R."/>
            <person name="Martin J."/>
            <person name="Schackwitz W."/>
            <person name="Grimwood J."/>
            <person name="MohdZainudin N."/>
            <person name="Xue C."/>
            <person name="Wang R."/>
            <person name="Manning V.A."/>
            <person name="Dhillon B."/>
            <person name="Tu Z.J."/>
            <person name="Steffenson B.J."/>
            <person name="Salamov A."/>
            <person name="Sun H."/>
            <person name="Lowry S."/>
            <person name="LaButti K."/>
            <person name="Han J."/>
            <person name="Copeland A."/>
            <person name="Lindquist E."/>
            <person name="Barry K."/>
            <person name="Schmutz J."/>
            <person name="Baker S.E."/>
            <person name="Ciuffetti L.M."/>
            <person name="Grigoriev I.V."/>
            <person name="Zhong S."/>
            <person name="Turgeon B.G."/>
        </authorList>
    </citation>
    <scope>NUCLEOTIDE SEQUENCE [LARGE SCALE GENOMIC DNA]</scope>
    <source>
        <strain evidence="3">C5 / ATCC 48332 / race O</strain>
    </source>
</reference>
<dbReference type="AlphaFoldDB" id="M2TGH9"/>
<name>M2TGH9_COCH5</name>
<gene>
    <name evidence="2" type="ORF">COCHEDRAFT_1218965</name>
</gene>
<sequence length="154" mass="17713">MNKISINIGSFANSMEHRKHIEDELEELGHLHISIPGFFSASSGDVSDWRWVPLRGTRADLIVNIGWPDRRRELKVLMATYARTWRAQERSPFDRLGGITSKQFDIHKDRLQFVSVVLGFLCLNEEQLGFDPMIITIDDKRYIEISGKVAKSAR</sequence>
<protein>
    <recommendedName>
        <fullName evidence="1">Fungal-type protein kinase domain-containing protein</fullName>
    </recommendedName>
</protein>
<keyword evidence="3" id="KW-1185">Reference proteome</keyword>
<dbReference type="HOGENOM" id="CLU_1704060_0_0_1"/>
<dbReference type="Pfam" id="PF17667">
    <property type="entry name" value="Pkinase_fungal"/>
    <property type="match status" value="1"/>
</dbReference>
<organism evidence="2 3">
    <name type="scientific">Cochliobolus heterostrophus (strain C5 / ATCC 48332 / race O)</name>
    <name type="common">Southern corn leaf blight fungus</name>
    <name type="synonym">Bipolaris maydis</name>
    <dbReference type="NCBI Taxonomy" id="701091"/>
    <lineage>
        <taxon>Eukaryota</taxon>
        <taxon>Fungi</taxon>
        <taxon>Dikarya</taxon>
        <taxon>Ascomycota</taxon>
        <taxon>Pezizomycotina</taxon>
        <taxon>Dothideomycetes</taxon>
        <taxon>Pleosporomycetidae</taxon>
        <taxon>Pleosporales</taxon>
        <taxon>Pleosporineae</taxon>
        <taxon>Pleosporaceae</taxon>
        <taxon>Bipolaris</taxon>
    </lineage>
</organism>
<evidence type="ECO:0000313" key="3">
    <source>
        <dbReference type="Proteomes" id="UP000016936"/>
    </source>
</evidence>
<dbReference type="EMBL" id="KB445587">
    <property type="protein sequence ID" value="EMD85604.1"/>
    <property type="molecule type" value="Genomic_DNA"/>
</dbReference>
<accession>M2TGH9</accession>
<proteinExistence type="predicted"/>
<evidence type="ECO:0000259" key="1">
    <source>
        <dbReference type="Pfam" id="PF17667"/>
    </source>
</evidence>
<feature type="domain" description="Fungal-type protein kinase" evidence="1">
    <location>
        <begin position="93"/>
        <end position="147"/>
    </location>
</feature>
<dbReference type="Proteomes" id="UP000016936">
    <property type="component" value="Unassembled WGS sequence"/>
</dbReference>
<dbReference type="STRING" id="701091.M2TGH9"/>